<accession>A0ABT8HRN1</accession>
<dbReference type="RefSeq" id="WP_301164236.1">
    <property type="nucleotide sequence ID" value="NZ_JAUHTR010000001.1"/>
</dbReference>
<dbReference type="EMBL" id="JAUHTR010000001">
    <property type="protein sequence ID" value="MDN4523175.1"/>
    <property type="molecule type" value="Genomic_DNA"/>
</dbReference>
<protein>
    <submittedName>
        <fullName evidence="1">Uncharacterized protein</fullName>
    </submittedName>
</protein>
<gene>
    <name evidence="1" type="ORF">QYB97_01750</name>
</gene>
<evidence type="ECO:0000313" key="1">
    <source>
        <dbReference type="EMBL" id="MDN4523175.1"/>
    </source>
</evidence>
<dbReference type="Proteomes" id="UP001172721">
    <property type="component" value="Unassembled WGS sequence"/>
</dbReference>
<proteinExistence type="predicted"/>
<organism evidence="1 2">
    <name type="scientific">Fictibacillus fluitans</name>
    <dbReference type="NCBI Taxonomy" id="3058422"/>
    <lineage>
        <taxon>Bacteria</taxon>
        <taxon>Bacillati</taxon>
        <taxon>Bacillota</taxon>
        <taxon>Bacilli</taxon>
        <taxon>Bacillales</taxon>
        <taxon>Fictibacillaceae</taxon>
        <taxon>Fictibacillus</taxon>
    </lineage>
</organism>
<name>A0ABT8HRN1_9BACL</name>
<comment type="caution">
    <text evidence="1">The sequence shown here is derived from an EMBL/GenBank/DDBJ whole genome shotgun (WGS) entry which is preliminary data.</text>
</comment>
<sequence length="201" mass="23708">MMENKWYNKLLEHDFRTDGKPNDKKIAKAMANFMREHKDYLKGKWENLDMVYNLNKNLLHFFSDTTLNSKDMRRIVSDLDRKRKFIGYLESFGLIVRDTGKFFNLYDEQDESVAGQFNSLEKEVLEKLADIVKRRETLDIDIFQPIVHHHMGRGFIDFGVSRYELANILEKNLDRLGDFGIKVVTPNSSLSENKKFIYVGK</sequence>
<evidence type="ECO:0000313" key="2">
    <source>
        <dbReference type="Proteomes" id="UP001172721"/>
    </source>
</evidence>
<keyword evidence="2" id="KW-1185">Reference proteome</keyword>
<reference evidence="1" key="1">
    <citation type="submission" date="2023-07" db="EMBL/GenBank/DDBJ databases">
        <title>Fictibacillus sp. isolated from freshwater pond.</title>
        <authorList>
            <person name="Kirdat K."/>
            <person name="Bhat A."/>
            <person name="Mourya A."/>
            <person name="Yadav A."/>
        </authorList>
    </citation>
    <scope>NUCLEOTIDE SEQUENCE</scope>
    <source>
        <strain evidence="1">NE201</strain>
    </source>
</reference>